<sequence>MTLRRPITLRPPSAFIPAHSEAACANHPEEETRNFSPTQSQFSVQCHSWSGNVLNLRTVQPRKDEPEPGCC</sequence>
<accession>A0AAV6Q3X4</accession>
<protein>
    <submittedName>
        <fullName evidence="1">Uncharacterized protein</fullName>
    </submittedName>
</protein>
<evidence type="ECO:0000313" key="2">
    <source>
        <dbReference type="Proteomes" id="UP000693946"/>
    </source>
</evidence>
<keyword evidence="2" id="KW-1185">Reference proteome</keyword>
<name>A0AAV6Q3X4_SOLSE</name>
<reference evidence="1 2" key="1">
    <citation type="journal article" date="2021" name="Sci. Rep.">
        <title>Chromosome anchoring in Senegalese sole (Solea senegalensis) reveals sex-associated markers and genome rearrangements in flatfish.</title>
        <authorList>
            <person name="Guerrero-Cozar I."/>
            <person name="Gomez-Garrido J."/>
            <person name="Berbel C."/>
            <person name="Martinez-Blanch J.F."/>
            <person name="Alioto T."/>
            <person name="Claros M.G."/>
            <person name="Gagnaire P.A."/>
            <person name="Manchado M."/>
        </authorList>
    </citation>
    <scope>NUCLEOTIDE SEQUENCE [LARGE SCALE GENOMIC DNA]</scope>
    <source>
        <strain evidence="1">Sse05_10M</strain>
    </source>
</reference>
<evidence type="ECO:0000313" key="1">
    <source>
        <dbReference type="EMBL" id="KAG7483081.1"/>
    </source>
</evidence>
<organism evidence="1 2">
    <name type="scientific">Solea senegalensis</name>
    <name type="common">Senegalese sole</name>
    <dbReference type="NCBI Taxonomy" id="28829"/>
    <lineage>
        <taxon>Eukaryota</taxon>
        <taxon>Metazoa</taxon>
        <taxon>Chordata</taxon>
        <taxon>Craniata</taxon>
        <taxon>Vertebrata</taxon>
        <taxon>Euteleostomi</taxon>
        <taxon>Actinopterygii</taxon>
        <taxon>Neopterygii</taxon>
        <taxon>Teleostei</taxon>
        <taxon>Neoteleostei</taxon>
        <taxon>Acanthomorphata</taxon>
        <taxon>Carangaria</taxon>
        <taxon>Pleuronectiformes</taxon>
        <taxon>Pleuronectoidei</taxon>
        <taxon>Soleidae</taxon>
        <taxon>Solea</taxon>
    </lineage>
</organism>
<dbReference type="AlphaFoldDB" id="A0AAV6Q3X4"/>
<comment type="caution">
    <text evidence="1">The sequence shown here is derived from an EMBL/GenBank/DDBJ whole genome shotgun (WGS) entry which is preliminary data.</text>
</comment>
<dbReference type="Proteomes" id="UP000693946">
    <property type="component" value="Linkage Group LG7"/>
</dbReference>
<dbReference type="EMBL" id="JAGKHQ010000019">
    <property type="protein sequence ID" value="KAG7483081.1"/>
    <property type="molecule type" value="Genomic_DNA"/>
</dbReference>
<gene>
    <name evidence="1" type="ORF">JOB18_038822</name>
</gene>
<proteinExistence type="predicted"/>